<dbReference type="PANTHER" id="PTHR11748">
    <property type="entry name" value="D-LACTATE DEHYDROGENASE"/>
    <property type="match status" value="1"/>
</dbReference>
<keyword evidence="4" id="KW-0560">Oxidoreductase</keyword>
<dbReference type="InterPro" id="IPR016166">
    <property type="entry name" value="FAD-bd_PCMH"/>
</dbReference>
<keyword evidence="2" id="KW-0274">FAD</keyword>
<accession>A0ABX2CQA1</accession>
<dbReference type="InterPro" id="IPR006094">
    <property type="entry name" value="Oxid_FAD_bind_N"/>
</dbReference>
<dbReference type="InterPro" id="IPR036318">
    <property type="entry name" value="FAD-bd_PCMH-like_sf"/>
</dbReference>
<dbReference type="SUPFAM" id="SSF56176">
    <property type="entry name" value="FAD-binding/transporter-associated domain-like"/>
    <property type="match status" value="1"/>
</dbReference>
<gene>
    <name evidence="4" type="ORF">E5S67_00292</name>
</gene>
<dbReference type="EMBL" id="SRRZ01000003">
    <property type="protein sequence ID" value="NQE32576.1"/>
    <property type="molecule type" value="Genomic_DNA"/>
</dbReference>
<dbReference type="InterPro" id="IPR016169">
    <property type="entry name" value="FAD-bd_PCMH_sub2"/>
</dbReference>
<dbReference type="Gene3D" id="3.30.465.10">
    <property type="match status" value="1"/>
</dbReference>
<sequence length="456" mass="48962">MVLRSVLMIFFTGRLITFMKSFSTENYVSTQELESIVGTAGISLPQYTEVFWQERVEKAVAPGTKIDCTVYPNTQEELAAVIAWAGQNRCAVLPCGSGSKLDWGGLVKGVNIAVSTSRLNRLVEHAVGDLTVTAEAGMKFADLQQILAAAGQFLPIDPAYPQQATLGGIVATADAGSLRHRYRGVRDLLLGITFVRSDGKIAVAGGRVVKNVAGYDLMKLFTGAYGTLGVISQVTFRVYPLPESSGTVVLTGQINALSQTAQILLSSALTPTAVDLLSPELVAKLGLGKGTGLIVRFQSIAESVKQQSARLLEVGEKLGLQGSSCCENDEHQLWQRLPETMWNSGTKSAIICKIGIRPSEAVTAINELPVQDAWIHAGSGLGVLRFENATAETLLQVRRGCEAKGGFLTVLAAPADIKQQLDVWGYTGSAIDLMRRIKQQFDPENILSPHRFISGI</sequence>
<dbReference type="EC" id="1.-.-.-" evidence="4"/>
<evidence type="ECO:0000313" key="5">
    <source>
        <dbReference type="Proteomes" id="UP000702425"/>
    </source>
</evidence>
<evidence type="ECO:0000256" key="1">
    <source>
        <dbReference type="ARBA" id="ARBA00022630"/>
    </source>
</evidence>
<keyword evidence="1" id="KW-0285">Flavoprotein</keyword>
<evidence type="ECO:0000259" key="3">
    <source>
        <dbReference type="PROSITE" id="PS51387"/>
    </source>
</evidence>
<dbReference type="Pfam" id="PF01565">
    <property type="entry name" value="FAD_binding_4"/>
    <property type="match status" value="1"/>
</dbReference>
<dbReference type="Proteomes" id="UP000702425">
    <property type="component" value="Unassembled WGS sequence"/>
</dbReference>
<dbReference type="PANTHER" id="PTHR11748:SF103">
    <property type="entry name" value="GLYCOLATE OXIDASE SUBUNIT GLCE"/>
    <property type="match status" value="1"/>
</dbReference>
<name>A0ABX2CQA1_9CYAN</name>
<evidence type="ECO:0000313" key="4">
    <source>
        <dbReference type="EMBL" id="NQE32576.1"/>
    </source>
</evidence>
<dbReference type="SUPFAM" id="SSF55103">
    <property type="entry name" value="FAD-linked oxidases, C-terminal domain"/>
    <property type="match status" value="1"/>
</dbReference>
<evidence type="ECO:0000256" key="2">
    <source>
        <dbReference type="ARBA" id="ARBA00022827"/>
    </source>
</evidence>
<dbReference type="InterPro" id="IPR016171">
    <property type="entry name" value="Vanillyl_alc_oxidase_C-sub2"/>
</dbReference>
<organism evidence="4 5">
    <name type="scientific">Microcoleus asticus IPMA8</name>
    <dbReference type="NCBI Taxonomy" id="2563858"/>
    <lineage>
        <taxon>Bacteria</taxon>
        <taxon>Bacillati</taxon>
        <taxon>Cyanobacteriota</taxon>
        <taxon>Cyanophyceae</taxon>
        <taxon>Oscillatoriophycideae</taxon>
        <taxon>Oscillatoriales</taxon>
        <taxon>Microcoleaceae</taxon>
        <taxon>Microcoleus</taxon>
        <taxon>Microcoleus asticus</taxon>
    </lineage>
</organism>
<proteinExistence type="predicted"/>
<keyword evidence="5" id="KW-1185">Reference proteome</keyword>
<reference evidence="4 5" key="1">
    <citation type="journal article" date="2020" name="Sci. Rep.">
        <title>A novel cyanobacterial geosmin producer, revising GeoA distribution and dispersion patterns in Bacteria.</title>
        <authorList>
            <person name="Churro C."/>
            <person name="Semedo-Aguiar A.P."/>
            <person name="Silva A.D."/>
            <person name="Pereira-Leal J.B."/>
            <person name="Leite R.B."/>
        </authorList>
    </citation>
    <scope>NUCLEOTIDE SEQUENCE [LARGE SCALE GENOMIC DNA]</scope>
    <source>
        <strain evidence="4 5">IPMA8</strain>
    </source>
</reference>
<dbReference type="PROSITE" id="PS51387">
    <property type="entry name" value="FAD_PCMH"/>
    <property type="match status" value="1"/>
</dbReference>
<dbReference type="GO" id="GO:0016491">
    <property type="term" value="F:oxidoreductase activity"/>
    <property type="evidence" value="ECO:0007669"/>
    <property type="project" value="UniProtKB-KW"/>
</dbReference>
<comment type="caution">
    <text evidence="4">The sequence shown here is derived from an EMBL/GenBank/DDBJ whole genome shotgun (WGS) entry which is preliminary data.</text>
</comment>
<dbReference type="InterPro" id="IPR016164">
    <property type="entry name" value="FAD-linked_Oxase-like_C"/>
</dbReference>
<feature type="domain" description="FAD-binding PCMH-type" evidence="3">
    <location>
        <begin position="62"/>
        <end position="241"/>
    </location>
</feature>
<dbReference type="Gene3D" id="1.10.45.10">
    <property type="entry name" value="Vanillyl-alcohol Oxidase, Chain A, domain 4"/>
    <property type="match status" value="1"/>
</dbReference>
<protein>
    <submittedName>
        <fullName evidence="4">FAD-linked oxidoreductase</fullName>
        <ecNumber evidence="4">1.-.-.-</ecNumber>
    </submittedName>
</protein>